<accession>A0A326U4E3</accession>
<name>A0A326U4E3_THEHA</name>
<keyword evidence="2" id="KW-1185">Reference proteome</keyword>
<comment type="caution">
    <text evidence="1">The sequence shown here is derived from an EMBL/GenBank/DDBJ whole genome shotgun (WGS) entry which is preliminary data.</text>
</comment>
<reference evidence="1 2" key="1">
    <citation type="submission" date="2018-06" db="EMBL/GenBank/DDBJ databases">
        <title>Genomic Encyclopedia of Archaeal and Bacterial Type Strains, Phase II (KMG-II): from individual species to whole genera.</title>
        <authorList>
            <person name="Goeker M."/>
        </authorList>
    </citation>
    <scope>NUCLEOTIDE SEQUENCE [LARGE SCALE GENOMIC DNA]</scope>
    <source>
        <strain evidence="1 2">ATCC BAA-1881</strain>
    </source>
</reference>
<protein>
    <submittedName>
        <fullName evidence="1">Uncharacterized protein</fullName>
    </submittedName>
</protein>
<sequence>MVSLSLRMDSGCVGGVSFLSPGERQNSPLCFVPFGFREQDRTAWYVIQRENPRL</sequence>
<dbReference type="Proteomes" id="UP000248806">
    <property type="component" value="Unassembled WGS sequence"/>
</dbReference>
<evidence type="ECO:0000313" key="2">
    <source>
        <dbReference type="Proteomes" id="UP000248806"/>
    </source>
</evidence>
<evidence type="ECO:0000313" key="1">
    <source>
        <dbReference type="EMBL" id="PZW24092.1"/>
    </source>
</evidence>
<dbReference type="EMBL" id="QKUF01000023">
    <property type="protein sequence ID" value="PZW24092.1"/>
    <property type="molecule type" value="Genomic_DNA"/>
</dbReference>
<organism evidence="1 2">
    <name type="scientific">Thermosporothrix hazakensis</name>
    <dbReference type="NCBI Taxonomy" id="644383"/>
    <lineage>
        <taxon>Bacteria</taxon>
        <taxon>Bacillati</taxon>
        <taxon>Chloroflexota</taxon>
        <taxon>Ktedonobacteria</taxon>
        <taxon>Ktedonobacterales</taxon>
        <taxon>Thermosporotrichaceae</taxon>
        <taxon>Thermosporothrix</taxon>
    </lineage>
</organism>
<proteinExistence type="predicted"/>
<gene>
    <name evidence="1" type="ORF">EI42_04783</name>
</gene>
<dbReference type="AlphaFoldDB" id="A0A326U4E3"/>